<dbReference type="FunFam" id="3.40.50.720:FF:000084">
    <property type="entry name" value="Short-chain dehydrogenase reductase"/>
    <property type="match status" value="1"/>
</dbReference>
<comment type="caution">
    <text evidence="3">The sequence shown here is derived from an EMBL/GenBank/DDBJ whole genome shotgun (WGS) entry which is preliminary data.</text>
</comment>
<dbReference type="SUPFAM" id="SSF51735">
    <property type="entry name" value="NAD(P)-binding Rossmann-fold domains"/>
    <property type="match status" value="1"/>
</dbReference>
<dbReference type="PANTHER" id="PTHR24321:SF8">
    <property type="entry name" value="ESTRADIOL 17-BETA-DEHYDROGENASE 8-RELATED"/>
    <property type="match status" value="1"/>
</dbReference>
<sequence length="260" mass="26408">MSACFKGRVALVSGAASGIGRATAQILSRRGAAVCVADLDADGAQRVAAELVEAGGSALAVAMDVSTEAGNVDVVEQVMQKFGRLDVVHLNAGILSVGSLLETDLATWQRVLDVNLTAVFLGIKHTAPLLAVQGGSIVVTASFAGREGSYGMSSYVASKHGVTGLVKAAASELGPMGVRVNAVCPGPIYTDMMITAGSLDEVNASPVARTTMLERVGEAREVAELVCFLASDAASFITGAIHAVDGGMPVIGKPPAADRQ</sequence>
<dbReference type="Proteomes" id="UP000539350">
    <property type="component" value="Unassembled WGS sequence"/>
</dbReference>
<gene>
    <name evidence="3" type="ORF">H2508_08810</name>
</gene>
<dbReference type="EMBL" id="JACFXU010000014">
    <property type="protein sequence ID" value="MBA6413206.1"/>
    <property type="molecule type" value="Genomic_DNA"/>
</dbReference>
<dbReference type="InterPro" id="IPR002347">
    <property type="entry name" value="SDR_fam"/>
</dbReference>
<dbReference type="InterPro" id="IPR020904">
    <property type="entry name" value="Sc_DH/Rdtase_CS"/>
</dbReference>
<keyword evidence="2" id="KW-0560">Oxidoreductase</keyword>
<evidence type="ECO:0000256" key="1">
    <source>
        <dbReference type="ARBA" id="ARBA00006484"/>
    </source>
</evidence>
<dbReference type="AlphaFoldDB" id="A0A7W2TWF1"/>
<organism evidence="3 4">
    <name type="scientific">Sediminihaliea albiluteola</name>
    <dbReference type="NCBI Taxonomy" id="2758564"/>
    <lineage>
        <taxon>Bacteria</taxon>
        <taxon>Pseudomonadati</taxon>
        <taxon>Pseudomonadota</taxon>
        <taxon>Gammaproteobacteria</taxon>
        <taxon>Cellvibrionales</taxon>
        <taxon>Halieaceae</taxon>
        <taxon>Sediminihaliea</taxon>
    </lineage>
</organism>
<evidence type="ECO:0000256" key="2">
    <source>
        <dbReference type="ARBA" id="ARBA00023002"/>
    </source>
</evidence>
<dbReference type="RefSeq" id="WP_182172017.1">
    <property type="nucleotide sequence ID" value="NZ_JACFXU010000014.1"/>
</dbReference>
<dbReference type="Gene3D" id="3.40.50.720">
    <property type="entry name" value="NAD(P)-binding Rossmann-like Domain"/>
    <property type="match status" value="1"/>
</dbReference>
<evidence type="ECO:0000313" key="3">
    <source>
        <dbReference type="EMBL" id="MBA6413206.1"/>
    </source>
</evidence>
<name>A0A7W2TWF1_9GAMM</name>
<protein>
    <submittedName>
        <fullName evidence="3">SDR family oxidoreductase</fullName>
    </submittedName>
</protein>
<dbReference type="Pfam" id="PF13561">
    <property type="entry name" value="adh_short_C2"/>
    <property type="match status" value="1"/>
</dbReference>
<dbReference type="PRINTS" id="PR00080">
    <property type="entry name" value="SDRFAMILY"/>
</dbReference>
<dbReference type="PRINTS" id="PR00081">
    <property type="entry name" value="GDHRDH"/>
</dbReference>
<proteinExistence type="inferred from homology"/>
<dbReference type="PANTHER" id="PTHR24321">
    <property type="entry name" value="DEHYDROGENASES, SHORT CHAIN"/>
    <property type="match status" value="1"/>
</dbReference>
<reference evidence="3 4" key="1">
    <citation type="submission" date="2020-07" db="EMBL/GenBank/DDBJ databases">
        <title>Halieaceae bacterium, F7430, whole genome shotgun sequencing project.</title>
        <authorList>
            <person name="Jiang S."/>
            <person name="Liu Z.W."/>
            <person name="Du Z.J."/>
        </authorList>
    </citation>
    <scope>NUCLEOTIDE SEQUENCE [LARGE SCALE GENOMIC DNA]</scope>
    <source>
        <strain evidence="3 4">F7430</strain>
    </source>
</reference>
<dbReference type="CDD" id="cd05233">
    <property type="entry name" value="SDR_c"/>
    <property type="match status" value="1"/>
</dbReference>
<comment type="similarity">
    <text evidence="1">Belongs to the short-chain dehydrogenases/reductases (SDR) family.</text>
</comment>
<keyword evidence="4" id="KW-1185">Reference proteome</keyword>
<dbReference type="GO" id="GO:0016491">
    <property type="term" value="F:oxidoreductase activity"/>
    <property type="evidence" value="ECO:0007669"/>
    <property type="project" value="UniProtKB-KW"/>
</dbReference>
<evidence type="ECO:0000313" key="4">
    <source>
        <dbReference type="Proteomes" id="UP000539350"/>
    </source>
</evidence>
<accession>A0A7W2TWF1</accession>
<dbReference type="PROSITE" id="PS00061">
    <property type="entry name" value="ADH_SHORT"/>
    <property type="match status" value="1"/>
</dbReference>
<dbReference type="InterPro" id="IPR036291">
    <property type="entry name" value="NAD(P)-bd_dom_sf"/>
</dbReference>